<sequence length="184" mass="20942">MLDRNWLRSLASLDGATKNILNNYEFDKERSSALPRFDYNDAFEIGNVAKMLAREAFPNKPVVIDVSLPNGHGLFRGVTYTGSSLDNDYWVERKRRTAMRFGCSSYFMGLKLREANKSPEDKYFLDSKDYAFHGGAVPIFIDSCEFPVACLTISGLKQFEDHWLAVQTINEYLANSNEKDLALD</sequence>
<dbReference type="GO" id="GO:0072380">
    <property type="term" value="C:TRC complex"/>
    <property type="evidence" value="ECO:0007669"/>
    <property type="project" value="TreeGrafter"/>
</dbReference>
<dbReference type="AlphaFoldDB" id="A0A1Q3A953"/>
<dbReference type="PIRSF" id="PIRSF008757">
    <property type="entry name" value="UCP008757"/>
    <property type="match status" value="1"/>
</dbReference>
<proteinExistence type="predicted"/>
<protein>
    <submittedName>
        <fullName evidence="1">Uncharacterized protein</fullName>
    </submittedName>
</protein>
<dbReference type="OrthoDB" id="2209940at2759"/>
<dbReference type="InterPro" id="IPR010371">
    <property type="entry name" value="YBR137W-like"/>
</dbReference>
<dbReference type="GO" id="GO:0006620">
    <property type="term" value="P:post-translational protein targeting to endoplasmic reticulum membrane"/>
    <property type="evidence" value="ECO:0007669"/>
    <property type="project" value="TreeGrafter"/>
</dbReference>
<accession>A0A1Q3A953</accession>
<reference evidence="1 2" key="1">
    <citation type="submission" date="2016-08" db="EMBL/GenBank/DDBJ databases">
        <title>Draft genome sequence of allopolyploid Zygosaccharomyces rouxii.</title>
        <authorList>
            <person name="Watanabe J."/>
            <person name="Uehara K."/>
            <person name="Mogi Y."/>
            <person name="Tsukioka Y."/>
        </authorList>
    </citation>
    <scope>NUCLEOTIDE SEQUENCE [LARGE SCALE GENOMIC DNA]</scope>
    <source>
        <strain evidence="1 2">NBRC 110957</strain>
    </source>
</reference>
<dbReference type="Pfam" id="PF03928">
    <property type="entry name" value="HbpS-like"/>
    <property type="match status" value="1"/>
</dbReference>
<dbReference type="EMBL" id="BDGX01000033">
    <property type="protein sequence ID" value="GAV52242.1"/>
    <property type="molecule type" value="Genomic_DNA"/>
</dbReference>
<gene>
    <name evidence="1" type="ORF">ZYGR_0AG02330</name>
</gene>
<dbReference type="PANTHER" id="PTHR28255:SF1">
    <property type="entry name" value="UPF0303 PROTEIN YBR137W"/>
    <property type="match status" value="1"/>
</dbReference>
<dbReference type="InterPro" id="IPR038084">
    <property type="entry name" value="PduO/GlcC-like_sf"/>
</dbReference>
<organism evidence="1 2">
    <name type="scientific">Zygosaccharomyces rouxii</name>
    <dbReference type="NCBI Taxonomy" id="4956"/>
    <lineage>
        <taxon>Eukaryota</taxon>
        <taxon>Fungi</taxon>
        <taxon>Dikarya</taxon>
        <taxon>Ascomycota</taxon>
        <taxon>Saccharomycotina</taxon>
        <taxon>Saccharomycetes</taxon>
        <taxon>Saccharomycetales</taxon>
        <taxon>Saccharomycetaceae</taxon>
        <taxon>Zygosaccharomyces</taxon>
    </lineage>
</organism>
<dbReference type="Proteomes" id="UP000187013">
    <property type="component" value="Unassembled WGS sequence"/>
</dbReference>
<evidence type="ECO:0000313" key="1">
    <source>
        <dbReference type="EMBL" id="GAV52242.1"/>
    </source>
</evidence>
<comment type="caution">
    <text evidence="1">The sequence shown here is derived from an EMBL/GenBank/DDBJ whole genome shotgun (WGS) entry which is preliminary data.</text>
</comment>
<name>A0A1Q3A953_ZYGRO</name>
<evidence type="ECO:0000313" key="2">
    <source>
        <dbReference type="Proteomes" id="UP000187013"/>
    </source>
</evidence>
<dbReference type="PANTHER" id="PTHR28255">
    <property type="match status" value="1"/>
</dbReference>
<dbReference type="InterPro" id="IPR005624">
    <property type="entry name" value="PduO/GlcC-like"/>
</dbReference>
<dbReference type="Gene3D" id="3.30.450.150">
    <property type="entry name" value="Haem-degrading domain"/>
    <property type="match status" value="1"/>
</dbReference>
<dbReference type="SUPFAM" id="SSF143744">
    <property type="entry name" value="GlcG-like"/>
    <property type="match status" value="1"/>
</dbReference>